<dbReference type="InterPro" id="IPR009291">
    <property type="entry name" value="Vps62"/>
</dbReference>
<evidence type="ECO:0008006" key="3">
    <source>
        <dbReference type="Google" id="ProtNLM"/>
    </source>
</evidence>
<gene>
    <name evidence="1" type="ORF">PLOB_00001178</name>
</gene>
<organism evidence="1 2">
    <name type="scientific">Porites lobata</name>
    <dbReference type="NCBI Taxonomy" id="104759"/>
    <lineage>
        <taxon>Eukaryota</taxon>
        <taxon>Metazoa</taxon>
        <taxon>Cnidaria</taxon>
        <taxon>Anthozoa</taxon>
        <taxon>Hexacorallia</taxon>
        <taxon>Scleractinia</taxon>
        <taxon>Fungiina</taxon>
        <taxon>Poritidae</taxon>
        <taxon>Porites</taxon>
    </lineage>
</organism>
<dbReference type="EMBL" id="CALNXK010000100">
    <property type="protein sequence ID" value="CAH3155079.1"/>
    <property type="molecule type" value="Genomic_DNA"/>
</dbReference>
<proteinExistence type="predicted"/>
<reference evidence="1 2" key="1">
    <citation type="submission" date="2022-05" db="EMBL/GenBank/DDBJ databases">
        <authorList>
            <consortium name="Genoscope - CEA"/>
            <person name="William W."/>
        </authorList>
    </citation>
    <scope>NUCLEOTIDE SEQUENCE [LARGE SCALE GENOMIC DNA]</scope>
</reference>
<protein>
    <recommendedName>
        <fullName evidence="3">Vacuolar protein sorting-associated protein TDA6</fullName>
    </recommendedName>
</protein>
<comment type="caution">
    <text evidence="1">The sequence shown here is derived from an EMBL/GenBank/DDBJ whole genome shotgun (WGS) entry which is preliminary data.</text>
</comment>
<keyword evidence="2" id="KW-1185">Reference proteome</keyword>
<evidence type="ECO:0000313" key="1">
    <source>
        <dbReference type="EMBL" id="CAH3155079.1"/>
    </source>
</evidence>
<dbReference type="Pfam" id="PF06101">
    <property type="entry name" value="Vps62"/>
    <property type="match status" value="1"/>
</dbReference>
<dbReference type="PANTHER" id="PTHR48174:SF5">
    <property type="entry name" value="VACUOLAR PROTEIN SORTING-ASSOCIATED PROTEIN 62"/>
    <property type="match status" value="1"/>
</dbReference>
<dbReference type="PANTHER" id="PTHR48174">
    <property type="entry name" value="DUF946 FAMILY PROTEIN"/>
    <property type="match status" value="1"/>
</dbReference>
<evidence type="ECO:0000313" key="2">
    <source>
        <dbReference type="Proteomes" id="UP001159405"/>
    </source>
</evidence>
<accession>A0ABN8Q153</accession>
<dbReference type="Proteomes" id="UP001159405">
    <property type="component" value="Unassembled WGS sequence"/>
</dbReference>
<name>A0ABN8Q153_9CNID</name>
<sequence length="361" mass="41197">SYSSSVPYFGVQALYVFYNSALSRGRRNFLSYTMPIKEFAVLLLTLSTSFCAYPGVPSKLAKLIHNWAPLVKLAEKEEFRPSSVDYFLRQTKMEGCSSQPKPTHLTVYNLQRCNGNSYLTTKQSISCPSCTDPTVFRGQDPSDVPVYVIYREQNNFLDIAYWLFFPYNRGKRACIGRFMWGRCVGGYSTFGHHVGDWEKVIVRFRKVNTDYQIYSIYLSTHSQTITKKYVGEFLWQGGKFKKGSRTLDMYGGTHATVYSAKGSHGIWPNSGKHKYKKIPLTGQWLQDECSSGTSWHTWNKLKPVRYDPNGQYGGEFKFIGFQGHWGNKKRGCGRGGIIEKILKTCMLDDGPRGPSRFPQFG</sequence>
<feature type="non-terminal residue" evidence="1">
    <location>
        <position position="1"/>
    </location>
</feature>